<dbReference type="GO" id="GO:0008199">
    <property type="term" value="F:ferric iron binding"/>
    <property type="evidence" value="ECO:0007669"/>
    <property type="project" value="InterPro"/>
</dbReference>
<dbReference type="SUPFAM" id="SSF49482">
    <property type="entry name" value="Aromatic compound dioxygenase"/>
    <property type="match status" value="1"/>
</dbReference>
<dbReference type="CDD" id="cd03463">
    <property type="entry name" value="3_4-PCD_alpha"/>
    <property type="match status" value="1"/>
</dbReference>
<dbReference type="NCBIfam" id="TIGR02423">
    <property type="entry name" value="protocat_alph"/>
    <property type="match status" value="1"/>
</dbReference>
<evidence type="ECO:0000256" key="3">
    <source>
        <dbReference type="ARBA" id="ARBA00023002"/>
    </source>
</evidence>
<dbReference type="InterPro" id="IPR000627">
    <property type="entry name" value="Intradiol_dOase_C"/>
</dbReference>
<name>A0A1X6YUY7_9RHOB</name>
<dbReference type="AlphaFoldDB" id="A0A1X6YUY7"/>
<reference evidence="5 6" key="1">
    <citation type="submission" date="2017-03" db="EMBL/GenBank/DDBJ databases">
        <authorList>
            <person name="Afonso C.L."/>
            <person name="Miller P.J."/>
            <person name="Scott M.A."/>
            <person name="Spackman E."/>
            <person name="Goraichik I."/>
            <person name="Dimitrov K.M."/>
            <person name="Suarez D.L."/>
            <person name="Swayne D.E."/>
        </authorList>
    </citation>
    <scope>NUCLEOTIDE SEQUENCE [LARGE SCALE GENOMIC DNA]</scope>
    <source>
        <strain evidence="5 6">CECT 8625</strain>
    </source>
</reference>
<dbReference type="Pfam" id="PF00775">
    <property type="entry name" value="Dioxygenase_C"/>
    <property type="match status" value="1"/>
</dbReference>
<evidence type="ECO:0000313" key="5">
    <source>
        <dbReference type="EMBL" id="SLN32145.1"/>
    </source>
</evidence>
<dbReference type="PROSITE" id="PS00083">
    <property type="entry name" value="INTRADIOL_DIOXYGENAS"/>
    <property type="match status" value="1"/>
</dbReference>
<evidence type="ECO:0000259" key="4">
    <source>
        <dbReference type="PROSITE" id="PS00083"/>
    </source>
</evidence>
<organism evidence="5 6">
    <name type="scientific">Roseivivax jejudonensis</name>
    <dbReference type="NCBI Taxonomy" id="1529041"/>
    <lineage>
        <taxon>Bacteria</taxon>
        <taxon>Pseudomonadati</taxon>
        <taxon>Pseudomonadota</taxon>
        <taxon>Alphaproteobacteria</taxon>
        <taxon>Rhodobacterales</taxon>
        <taxon>Roseobacteraceae</taxon>
        <taxon>Roseivivax</taxon>
    </lineage>
</organism>
<evidence type="ECO:0000256" key="2">
    <source>
        <dbReference type="ARBA" id="ARBA00022964"/>
    </source>
</evidence>
<dbReference type="InterPro" id="IPR050770">
    <property type="entry name" value="Intradiol_RC_Dioxygenase"/>
</dbReference>
<protein>
    <submittedName>
        <fullName evidence="5">Protocatechuate 3,4-dioxygenase alpha chain</fullName>
        <ecNumber evidence="5">1.13.11.3</ecNumber>
    </submittedName>
</protein>
<accession>A0A1X6YUY7</accession>
<keyword evidence="2 5" id="KW-0223">Dioxygenase</keyword>
<dbReference type="Proteomes" id="UP000193570">
    <property type="component" value="Unassembled WGS sequence"/>
</dbReference>
<evidence type="ECO:0000313" key="6">
    <source>
        <dbReference type="Proteomes" id="UP000193570"/>
    </source>
</evidence>
<dbReference type="RefSeq" id="WP_085791193.1">
    <property type="nucleotide sequence ID" value="NZ_FWFK01000002.1"/>
</dbReference>
<dbReference type="EC" id="1.13.11.3" evidence="5"/>
<dbReference type="GO" id="GO:0018578">
    <property type="term" value="F:protocatechuate 3,4-dioxygenase activity"/>
    <property type="evidence" value="ECO:0007669"/>
    <property type="project" value="UniProtKB-EC"/>
</dbReference>
<dbReference type="PANTHER" id="PTHR33711">
    <property type="entry name" value="DIOXYGENASE, PUTATIVE (AFU_ORTHOLOGUE AFUA_2G02910)-RELATED"/>
    <property type="match status" value="1"/>
</dbReference>
<dbReference type="PANTHER" id="PTHR33711:SF9">
    <property type="entry name" value="PROTOCATECHUATE 3,4-DIOXYGENASE ALPHA CHAIN"/>
    <property type="match status" value="1"/>
</dbReference>
<gene>
    <name evidence="5" type="primary">pcaG</name>
    <name evidence="5" type="ORF">ROJ8625_01473</name>
</gene>
<keyword evidence="3 5" id="KW-0560">Oxidoreductase</keyword>
<comment type="similarity">
    <text evidence="1">Belongs to the intradiol ring-cleavage dioxygenase family.</text>
</comment>
<dbReference type="InterPro" id="IPR012786">
    <property type="entry name" value="Protocat_dOase_a"/>
</dbReference>
<dbReference type="OrthoDB" id="9805815at2"/>
<keyword evidence="6" id="KW-1185">Reference proteome</keyword>
<sequence length="203" mass="21741">MPLPYPIETPSQTAGPFLHIGLLPDVAGHDRHPAVLGRAVAGPAATGPWIEIVGRVTDGTGAPVRDMLVEVWQADAAGIYNHPADPRVADVSPDFTGFGRTHTAFADGSFGIKTIKPGRVPARSGTLQAPHLSLWLAARGVNIGLATRLYFDDEAEANASDPILNTIEAEARRETLLARSEGDGRYRFDIRLQGDNETVFLDV</sequence>
<dbReference type="EMBL" id="FWFK01000002">
    <property type="protein sequence ID" value="SLN32145.1"/>
    <property type="molecule type" value="Genomic_DNA"/>
</dbReference>
<dbReference type="Gene3D" id="2.60.130.10">
    <property type="entry name" value="Aromatic compound dioxygenase"/>
    <property type="match status" value="1"/>
</dbReference>
<dbReference type="InterPro" id="IPR015889">
    <property type="entry name" value="Intradiol_dOase_core"/>
</dbReference>
<proteinExistence type="inferred from homology"/>
<feature type="domain" description="Intradiol ring-cleavage dioxygenases" evidence="4">
    <location>
        <begin position="52"/>
        <end position="80"/>
    </location>
</feature>
<evidence type="ECO:0000256" key="1">
    <source>
        <dbReference type="ARBA" id="ARBA00007825"/>
    </source>
</evidence>